<dbReference type="InterPro" id="IPR043744">
    <property type="entry name" value="DUF5689"/>
</dbReference>
<gene>
    <name evidence="3" type="ORF">ULMA_09370</name>
</gene>
<dbReference type="OrthoDB" id="1492759at2"/>
<dbReference type="AlphaFoldDB" id="A0A5J4INA1"/>
<dbReference type="RefSeq" id="WP_151672882.1">
    <property type="nucleotide sequence ID" value="NZ_BKCG01000001.1"/>
</dbReference>
<evidence type="ECO:0000313" key="3">
    <source>
        <dbReference type="EMBL" id="GER58829.1"/>
    </source>
</evidence>
<dbReference type="NCBIfam" id="NF038128">
    <property type="entry name" value="choice_anch_J"/>
    <property type="match status" value="1"/>
</dbReference>
<feature type="signal peptide" evidence="1">
    <location>
        <begin position="1"/>
        <end position="23"/>
    </location>
</feature>
<reference evidence="3 4" key="1">
    <citation type="submission" date="2019-08" db="EMBL/GenBank/DDBJ databases">
        <title>Draft genome sequence of Ulvibacter marinus type strain NBRC 109484.</title>
        <authorList>
            <person name="Kawano K."/>
            <person name="Ushijima N."/>
            <person name="Kihara M."/>
            <person name="Itoh H."/>
        </authorList>
    </citation>
    <scope>NUCLEOTIDE SEQUENCE [LARGE SCALE GENOMIC DNA]</scope>
    <source>
        <strain evidence="3 4">NBRC 109484</strain>
    </source>
</reference>
<evidence type="ECO:0000259" key="2">
    <source>
        <dbReference type="Pfam" id="PF18942"/>
    </source>
</evidence>
<keyword evidence="1" id="KW-0732">Signal</keyword>
<sequence length="476" mass="51650">MKTFNFYKIIALFVAATFVVSCVQDDEFDIPNTAVEAPNLEGDVITIDALYNALQQEIANNGNETLTYAESNLFIEGYVVSNDEAGNFFEEIIMQDKASNPTRGVRVLIDVSPLFTYVEFGRKAYVKLDGLTVGFSNGVLTLGIQDGTSAEKIPEALLGEYLIRDPEVATIEPKVLTFSDFNDDNVNQYIRLNNVQFEASQVLGDNPQTYAGGAEDQFDGERVLESCESGQTVVFSTSTFADYKSLLLPAGSGTLDGLLTKNFFGEEFNVTVNDPTTVALDNDERCDPEQVDCGLATATGSNVLFTDFFETQAQNSPITGNGWTNFIEEGTESWEAYSDTGTNASLGISARMGSFNSGDDSSIGWLVTPAIDFDAQEGETFSFQSSNSFSDGSEMQVLISLDWDGTAANIPSANWSELPAAFIVGDDDFFGDWFPSGNVSLDCIEGTGHIAFKYIGGGNADIDGTYEIDEIEIRSN</sequence>
<feature type="chain" id="PRO_5023936679" description="DUF5689 domain-containing protein" evidence="1">
    <location>
        <begin position="24"/>
        <end position="476"/>
    </location>
</feature>
<protein>
    <recommendedName>
        <fullName evidence="2">DUF5689 domain-containing protein</fullName>
    </recommendedName>
</protein>
<comment type="caution">
    <text evidence="3">The sequence shown here is derived from an EMBL/GenBank/DDBJ whole genome shotgun (WGS) entry which is preliminary data.</text>
</comment>
<dbReference type="PROSITE" id="PS51257">
    <property type="entry name" value="PROKAR_LIPOPROTEIN"/>
    <property type="match status" value="1"/>
</dbReference>
<dbReference type="Pfam" id="PF18942">
    <property type="entry name" value="DUF5689"/>
    <property type="match status" value="1"/>
</dbReference>
<feature type="domain" description="DUF5689" evidence="2">
    <location>
        <begin position="44"/>
        <end position="274"/>
    </location>
</feature>
<name>A0A5J4INA1_9FLAO</name>
<dbReference type="Proteomes" id="UP000326509">
    <property type="component" value="Unassembled WGS sequence"/>
</dbReference>
<evidence type="ECO:0000313" key="4">
    <source>
        <dbReference type="Proteomes" id="UP000326509"/>
    </source>
</evidence>
<dbReference type="Gene3D" id="2.60.120.200">
    <property type="match status" value="1"/>
</dbReference>
<dbReference type="EMBL" id="BKCG01000001">
    <property type="protein sequence ID" value="GER58829.1"/>
    <property type="molecule type" value="Genomic_DNA"/>
</dbReference>
<evidence type="ECO:0000256" key="1">
    <source>
        <dbReference type="SAM" id="SignalP"/>
    </source>
</evidence>
<proteinExistence type="predicted"/>
<organism evidence="3 4">
    <name type="scientific">Patiriisocius marinus</name>
    <dbReference type="NCBI Taxonomy" id="1397112"/>
    <lineage>
        <taxon>Bacteria</taxon>
        <taxon>Pseudomonadati</taxon>
        <taxon>Bacteroidota</taxon>
        <taxon>Flavobacteriia</taxon>
        <taxon>Flavobacteriales</taxon>
        <taxon>Flavobacteriaceae</taxon>
        <taxon>Patiriisocius</taxon>
    </lineage>
</organism>
<keyword evidence="4" id="KW-1185">Reference proteome</keyword>
<accession>A0A5J4INA1</accession>